<comment type="caution">
    <text evidence="2">The sequence shown here is derived from an EMBL/GenBank/DDBJ whole genome shotgun (WGS) entry which is preliminary data.</text>
</comment>
<evidence type="ECO:0008006" key="4">
    <source>
        <dbReference type="Google" id="ProtNLM"/>
    </source>
</evidence>
<feature type="transmembrane region" description="Helical" evidence="1">
    <location>
        <begin position="204"/>
        <end position="223"/>
    </location>
</feature>
<dbReference type="RefSeq" id="WP_107192409.1">
    <property type="nucleotide sequence ID" value="NZ_PYQT01000004.1"/>
</dbReference>
<proteinExistence type="predicted"/>
<feature type="transmembrane region" description="Helical" evidence="1">
    <location>
        <begin position="173"/>
        <end position="192"/>
    </location>
</feature>
<accession>A0ABX5HM89</accession>
<organism evidence="2 3">
    <name type="scientific">Escherichia albertii</name>
    <dbReference type="NCBI Taxonomy" id="208962"/>
    <lineage>
        <taxon>Bacteria</taxon>
        <taxon>Pseudomonadati</taxon>
        <taxon>Pseudomonadota</taxon>
        <taxon>Gammaproteobacteria</taxon>
        <taxon>Enterobacterales</taxon>
        <taxon>Enterobacteriaceae</taxon>
        <taxon>Escherichia</taxon>
    </lineage>
</organism>
<feature type="transmembrane region" description="Helical" evidence="1">
    <location>
        <begin position="127"/>
        <end position="145"/>
    </location>
</feature>
<sequence length="363" mass="42299">MRVFLYVLILYLSVWITNEYSILSFPIEFNFLYLLPQILLLSFVYAFISRAKKKSHQVDILEWVIPITKISIVFSLIVLIITFPASGRDAKLEIISNNIILYYLNMFNSSMLIVILSSMFQPCKSIVNKKVFFYIIFAIIAFSLTNLSRSMAFYFIIAICMSGLKFNIEKKKVILWGMVLIVVMILMPIFQGRTDNVEGALARSILNIVFYVSYSFGLGEYLIKETHLSGISWGYFGYVLSKILNEPLTSNIFFDNKYLYEFVQLGKSDIYGILNANVMYPLWATVYADFGLFSFIPYLFTFFIIVISYFMRAHILFSWLFFRFAILGFLVSPILFRDIVFEIVVVLAFEIFIRKNKRICVDE</sequence>
<keyword evidence="1" id="KW-1133">Transmembrane helix</keyword>
<keyword evidence="1" id="KW-0472">Membrane</keyword>
<reference evidence="2 3" key="1">
    <citation type="submission" date="2018-03" db="EMBL/GenBank/DDBJ databases">
        <title>Whole Genome Sequencing of Escherichia coli isolates from wildlife.</title>
        <authorList>
            <person name="Whitehouse C.A."/>
            <person name="Lacher D.W."/>
            <person name="Mammel M.K."/>
            <person name="Barnaba T."/>
            <person name="Lorch J.M."/>
        </authorList>
    </citation>
    <scope>NUCLEOTIDE SEQUENCE [LARGE SCALE GENOMIC DNA]</scope>
    <source>
        <strain evidence="2 3">20507-2</strain>
    </source>
</reference>
<gene>
    <name evidence="2" type="ORF">C7B09_06135</name>
</gene>
<protein>
    <recommendedName>
        <fullName evidence="4">Wzy</fullName>
    </recommendedName>
</protein>
<feature type="transmembrane region" description="Helical" evidence="1">
    <location>
        <begin position="316"/>
        <end position="349"/>
    </location>
</feature>
<feature type="transmembrane region" description="Helical" evidence="1">
    <location>
        <begin position="286"/>
        <end position="310"/>
    </location>
</feature>
<keyword evidence="3" id="KW-1185">Reference proteome</keyword>
<evidence type="ECO:0000256" key="1">
    <source>
        <dbReference type="SAM" id="Phobius"/>
    </source>
</evidence>
<feature type="transmembrane region" description="Helical" evidence="1">
    <location>
        <begin position="29"/>
        <end position="48"/>
    </location>
</feature>
<dbReference type="Proteomes" id="UP000240382">
    <property type="component" value="Unassembled WGS sequence"/>
</dbReference>
<dbReference type="EMBL" id="PYQT01000004">
    <property type="protein sequence ID" value="PSY44073.1"/>
    <property type="molecule type" value="Genomic_DNA"/>
</dbReference>
<name>A0ABX5HM89_ESCAL</name>
<feature type="transmembrane region" description="Helical" evidence="1">
    <location>
        <begin position="101"/>
        <end position="120"/>
    </location>
</feature>
<evidence type="ECO:0000313" key="3">
    <source>
        <dbReference type="Proteomes" id="UP000240382"/>
    </source>
</evidence>
<feature type="transmembrane region" description="Helical" evidence="1">
    <location>
        <begin position="60"/>
        <end position="81"/>
    </location>
</feature>
<evidence type="ECO:0000313" key="2">
    <source>
        <dbReference type="EMBL" id="PSY44073.1"/>
    </source>
</evidence>
<keyword evidence="1" id="KW-0812">Transmembrane</keyword>